<dbReference type="Gene3D" id="1.10.45.10">
    <property type="entry name" value="Vanillyl-alcohol Oxidase, Chain A, domain 4"/>
    <property type="match status" value="1"/>
</dbReference>
<dbReference type="InterPro" id="IPR016171">
    <property type="entry name" value="Vanillyl_alc_oxidase_C-sub2"/>
</dbReference>
<protein>
    <submittedName>
        <fullName evidence="4">D-arabinono-1,4-lactone oxidase</fullName>
    </submittedName>
</protein>
<evidence type="ECO:0000256" key="2">
    <source>
        <dbReference type="ARBA" id="ARBA00023002"/>
    </source>
</evidence>
<accession>A0ABZ2TUY2</accession>
<gene>
    <name evidence="4" type="ORF">WG950_06760</name>
</gene>
<dbReference type="InterPro" id="IPR006094">
    <property type="entry name" value="Oxid_FAD_bind_N"/>
</dbReference>
<dbReference type="PANTHER" id="PTHR43762:SF1">
    <property type="entry name" value="D-ARABINONO-1,4-LACTONE OXIDASE"/>
    <property type="match status" value="1"/>
</dbReference>
<evidence type="ECO:0000313" key="4">
    <source>
        <dbReference type="EMBL" id="WYW56940.1"/>
    </source>
</evidence>
<dbReference type="InterPro" id="IPR016167">
    <property type="entry name" value="FAD-bd_PCMH_sub1"/>
</dbReference>
<keyword evidence="1" id="KW-0285">Flavoprotein</keyword>
<dbReference type="RefSeq" id="WP_340935079.1">
    <property type="nucleotide sequence ID" value="NZ_CP150496.1"/>
</dbReference>
<dbReference type="EMBL" id="CP150496">
    <property type="protein sequence ID" value="WYW56940.1"/>
    <property type="molecule type" value="Genomic_DNA"/>
</dbReference>
<dbReference type="Gene3D" id="3.30.465.10">
    <property type="match status" value="1"/>
</dbReference>
<dbReference type="InterPro" id="IPR016166">
    <property type="entry name" value="FAD-bd_PCMH"/>
</dbReference>
<dbReference type="Pfam" id="PF04030">
    <property type="entry name" value="ALO"/>
    <property type="match status" value="1"/>
</dbReference>
<dbReference type="PANTHER" id="PTHR43762">
    <property type="entry name" value="L-GULONOLACTONE OXIDASE"/>
    <property type="match status" value="1"/>
</dbReference>
<evidence type="ECO:0000259" key="3">
    <source>
        <dbReference type="PROSITE" id="PS51387"/>
    </source>
</evidence>
<dbReference type="InterPro" id="IPR016169">
    <property type="entry name" value="FAD-bd_PCMH_sub2"/>
</dbReference>
<proteinExistence type="predicted"/>
<keyword evidence="1" id="KW-0274">FAD</keyword>
<name>A0ABZ2TUY2_9FLAO</name>
<evidence type="ECO:0000313" key="5">
    <source>
        <dbReference type="Proteomes" id="UP001491088"/>
    </source>
</evidence>
<keyword evidence="2" id="KW-0560">Oxidoreductase</keyword>
<reference evidence="4 5" key="1">
    <citation type="submission" date="2024-03" db="EMBL/GenBank/DDBJ databases">
        <authorList>
            <person name="Cao K."/>
        </authorList>
    </citation>
    <scope>NUCLEOTIDE SEQUENCE [LARGE SCALE GENOMIC DNA]</scope>
    <source>
        <strain evidence="4 5">MCCC 1K00696</strain>
    </source>
</reference>
<dbReference type="InterPro" id="IPR007173">
    <property type="entry name" value="ALO_C"/>
</dbReference>
<dbReference type="Proteomes" id="UP001491088">
    <property type="component" value="Chromosome"/>
</dbReference>
<feature type="domain" description="FAD-binding PCMH-type" evidence="3">
    <location>
        <begin position="16"/>
        <end position="178"/>
    </location>
</feature>
<dbReference type="PIRSF" id="PIRSF000136">
    <property type="entry name" value="LGO_GLO"/>
    <property type="match status" value="1"/>
</dbReference>
<keyword evidence="5" id="KW-1185">Reference proteome</keyword>
<dbReference type="Gene3D" id="3.30.70.2520">
    <property type="match status" value="1"/>
</dbReference>
<dbReference type="InterPro" id="IPR010031">
    <property type="entry name" value="FAD_lactone_oxidase-like"/>
</dbReference>
<dbReference type="Gene3D" id="3.30.43.10">
    <property type="entry name" value="Uridine Diphospho-n-acetylenolpyruvylglucosamine Reductase, domain 2"/>
    <property type="match status" value="1"/>
</dbReference>
<dbReference type="InterPro" id="IPR036318">
    <property type="entry name" value="FAD-bd_PCMH-like_sf"/>
</dbReference>
<evidence type="ECO:0000256" key="1">
    <source>
        <dbReference type="ARBA" id="ARBA00022827"/>
    </source>
</evidence>
<dbReference type="PROSITE" id="PS51387">
    <property type="entry name" value="FAD_PCMH"/>
    <property type="match status" value="1"/>
</dbReference>
<dbReference type="SUPFAM" id="SSF56176">
    <property type="entry name" value="FAD-binding/transporter-associated domain-like"/>
    <property type="match status" value="1"/>
</dbReference>
<sequence>MKQKENGVWVSWNENLKHNYKSLFKITTENELQDVIANNDKIRFFGNKQSSADIAAGTNALLDMKTYNKIVSYNYNDKTITVQSGVILGDLLEAIEKVGWCIPCLPDINTVTVGGALATGTHGTSGKLLSEYITSCRLVLADGSVKEIKSSDELMNAVKVSLGMLGVLSEITFKCETEYTLHVKERPENDKEWLPKIKDRLKQHDFLRVLWLPHTSKGYVITGDKIDKDKEINVNNGPKYLKHRRTASKILYKYSHKFPWITAIANNILAKAFFSSKKEHKGSLYQATVTKSRGSTLELAEWTIGLDKFPQVFKELKEEVNKWDNKSFIHIPMDVRFVQKDNAWLSYAYKEDIVTMGCVSRNAATADTYEAFKSVERIFLKHGGRPHWGKRFAAKDAQLSKIYPKWEDFKELRRELDPTNKFLNPYLSKLVNEKKLANVKKSIA</sequence>
<organism evidence="4 5">
    <name type="scientific">Polaribacter marinaquae</name>
    <dbReference type="NCBI Taxonomy" id="1642819"/>
    <lineage>
        <taxon>Bacteria</taxon>
        <taxon>Pseudomonadati</taxon>
        <taxon>Bacteroidota</taxon>
        <taxon>Flavobacteriia</taxon>
        <taxon>Flavobacteriales</taxon>
        <taxon>Flavobacteriaceae</taxon>
    </lineage>
</organism>
<dbReference type="Pfam" id="PF01565">
    <property type="entry name" value="FAD_binding_4"/>
    <property type="match status" value="1"/>
</dbReference>